<dbReference type="PANTHER" id="PTHR24305:SF157">
    <property type="entry name" value="N-ACETYLTRYPTOPHAN 6-HYDROXYLASE IVOC-RELATED"/>
    <property type="match status" value="1"/>
</dbReference>
<evidence type="ECO:0000256" key="4">
    <source>
        <dbReference type="ARBA" id="ARBA00022723"/>
    </source>
</evidence>
<evidence type="ECO:0000256" key="6">
    <source>
        <dbReference type="ARBA" id="ARBA00023004"/>
    </source>
</evidence>
<evidence type="ECO:0000313" key="11">
    <source>
        <dbReference type="Proteomes" id="UP000759537"/>
    </source>
</evidence>
<evidence type="ECO:0000256" key="7">
    <source>
        <dbReference type="PIRSR" id="PIRSR602401-1"/>
    </source>
</evidence>
<dbReference type="GO" id="GO:0004497">
    <property type="term" value="F:monooxygenase activity"/>
    <property type="evidence" value="ECO:0007669"/>
    <property type="project" value="UniProtKB-KW"/>
</dbReference>
<reference evidence="10" key="2">
    <citation type="journal article" date="2020" name="Nat. Commun.">
        <title>Large-scale genome sequencing of mycorrhizal fungi provides insights into the early evolution of symbiotic traits.</title>
        <authorList>
            <person name="Miyauchi S."/>
            <person name="Kiss E."/>
            <person name="Kuo A."/>
            <person name="Drula E."/>
            <person name="Kohler A."/>
            <person name="Sanchez-Garcia M."/>
            <person name="Morin E."/>
            <person name="Andreopoulos B."/>
            <person name="Barry K.W."/>
            <person name="Bonito G."/>
            <person name="Buee M."/>
            <person name="Carver A."/>
            <person name="Chen C."/>
            <person name="Cichocki N."/>
            <person name="Clum A."/>
            <person name="Culley D."/>
            <person name="Crous P.W."/>
            <person name="Fauchery L."/>
            <person name="Girlanda M."/>
            <person name="Hayes R.D."/>
            <person name="Keri Z."/>
            <person name="LaButti K."/>
            <person name="Lipzen A."/>
            <person name="Lombard V."/>
            <person name="Magnuson J."/>
            <person name="Maillard F."/>
            <person name="Murat C."/>
            <person name="Nolan M."/>
            <person name="Ohm R.A."/>
            <person name="Pangilinan J."/>
            <person name="Pereira M.F."/>
            <person name="Perotto S."/>
            <person name="Peter M."/>
            <person name="Pfister S."/>
            <person name="Riley R."/>
            <person name="Sitrit Y."/>
            <person name="Stielow J.B."/>
            <person name="Szollosi G."/>
            <person name="Zifcakova L."/>
            <person name="Stursova M."/>
            <person name="Spatafora J.W."/>
            <person name="Tedersoo L."/>
            <person name="Vaario L.M."/>
            <person name="Yamada A."/>
            <person name="Yan M."/>
            <person name="Wang P."/>
            <person name="Xu J."/>
            <person name="Bruns T."/>
            <person name="Baldrian P."/>
            <person name="Vilgalys R."/>
            <person name="Dunand C."/>
            <person name="Henrissat B."/>
            <person name="Grigoriev I.V."/>
            <person name="Hibbett D."/>
            <person name="Nagy L.G."/>
            <person name="Martin F.M."/>
        </authorList>
    </citation>
    <scope>NUCLEOTIDE SEQUENCE</scope>
    <source>
        <strain evidence="10">Prilba</strain>
    </source>
</reference>
<keyword evidence="5 8" id="KW-0560">Oxidoreductase</keyword>
<keyword evidence="8" id="KW-0503">Monooxygenase</keyword>
<proteinExistence type="inferred from homology"/>
<protein>
    <submittedName>
        <fullName evidence="10">Cytochrome P450</fullName>
    </submittedName>
</protein>
<dbReference type="SUPFAM" id="SSF48264">
    <property type="entry name" value="Cytochrome P450"/>
    <property type="match status" value="1"/>
</dbReference>
<evidence type="ECO:0000256" key="5">
    <source>
        <dbReference type="ARBA" id="ARBA00023002"/>
    </source>
</evidence>
<evidence type="ECO:0000256" key="8">
    <source>
        <dbReference type="RuleBase" id="RU000461"/>
    </source>
</evidence>
<comment type="similarity">
    <text evidence="3 8">Belongs to the cytochrome P450 family.</text>
</comment>
<evidence type="ECO:0000256" key="2">
    <source>
        <dbReference type="ARBA" id="ARBA00005179"/>
    </source>
</evidence>
<dbReference type="GO" id="GO:0005506">
    <property type="term" value="F:iron ion binding"/>
    <property type="evidence" value="ECO:0007669"/>
    <property type="project" value="InterPro"/>
</dbReference>
<dbReference type="InterPro" id="IPR050121">
    <property type="entry name" value="Cytochrome_P450_monoxygenase"/>
</dbReference>
<dbReference type="AlphaFoldDB" id="A0A9P5MNG5"/>
<dbReference type="GO" id="GO:0016705">
    <property type="term" value="F:oxidoreductase activity, acting on paired donors, with incorporation or reduction of molecular oxygen"/>
    <property type="evidence" value="ECO:0007669"/>
    <property type="project" value="InterPro"/>
</dbReference>
<keyword evidence="4 7" id="KW-0479">Metal-binding</keyword>
<accession>A0A9P5MNG5</accession>
<dbReference type="Proteomes" id="UP000759537">
    <property type="component" value="Unassembled WGS sequence"/>
</dbReference>
<name>A0A9P5MNG5_9AGAM</name>
<feature type="transmembrane region" description="Helical" evidence="9">
    <location>
        <begin position="12"/>
        <end position="31"/>
    </location>
</feature>
<keyword evidence="6 7" id="KW-0408">Iron</keyword>
<evidence type="ECO:0000256" key="9">
    <source>
        <dbReference type="SAM" id="Phobius"/>
    </source>
</evidence>
<dbReference type="EMBL" id="WHVB01000051">
    <property type="protein sequence ID" value="KAF8464951.1"/>
    <property type="molecule type" value="Genomic_DNA"/>
</dbReference>
<feature type="binding site" description="axial binding residue" evidence="7">
    <location>
        <position position="450"/>
    </location>
    <ligand>
        <name>heme</name>
        <dbReference type="ChEBI" id="CHEBI:30413"/>
    </ligand>
    <ligandPart>
        <name>Fe</name>
        <dbReference type="ChEBI" id="CHEBI:18248"/>
    </ligandPart>
</feature>
<comment type="cofactor">
    <cofactor evidence="1 7">
        <name>heme</name>
        <dbReference type="ChEBI" id="CHEBI:30413"/>
    </cofactor>
</comment>
<dbReference type="InterPro" id="IPR002401">
    <property type="entry name" value="Cyt_P450_E_grp-I"/>
</dbReference>
<keyword evidence="9" id="KW-0472">Membrane</keyword>
<dbReference type="InterPro" id="IPR036396">
    <property type="entry name" value="Cyt_P450_sf"/>
</dbReference>
<dbReference type="PANTHER" id="PTHR24305">
    <property type="entry name" value="CYTOCHROME P450"/>
    <property type="match status" value="1"/>
</dbReference>
<dbReference type="PRINTS" id="PR00463">
    <property type="entry name" value="EP450I"/>
</dbReference>
<keyword evidence="9" id="KW-1133">Transmembrane helix</keyword>
<dbReference type="Gene3D" id="1.10.630.10">
    <property type="entry name" value="Cytochrome P450"/>
    <property type="match status" value="1"/>
</dbReference>
<dbReference type="CDD" id="cd11062">
    <property type="entry name" value="CYP58-like"/>
    <property type="match status" value="1"/>
</dbReference>
<dbReference type="Pfam" id="PF00067">
    <property type="entry name" value="p450"/>
    <property type="match status" value="1"/>
</dbReference>
<evidence type="ECO:0000313" key="10">
    <source>
        <dbReference type="EMBL" id="KAF8464951.1"/>
    </source>
</evidence>
<dbReference type="OrthoDB" id="1470350at2759"/>
<keyword evidence="7 8" id="KW-0349">Heme</keyword>
<evidence type="ECO:0000256" key="1">
    <source>
        <dbReference type="ARBA" id="ARBA00001971"/>
    </source>
</evidence>
<comment type="pathway">
    <text evidence="2">Secondary metabolite biosynthesis.</text>
</comment>
<reference evidence="10" key="1">
    <citation type="submission" date="2019-10" db="EMBL/GenBank/DDBJ databases">
        <authorList>
            <consortium name="DOE Joint Genome Institute"/>
            <person name="Kuo A."/>
            <person name="Miyauchi S."/>
            <person name="Kiss E."/>
            <person name="Drula E."/>
            <person name="Kohler A."/>
            <person name="Sanchez-Garcia M."/>
            <person name="Andreopoulos B."/>
            <person name="Barry K.W."/>
            <person name="Bonito G."/>
            <person name="Buee M."/>
            <person name="Carver A."/>
            <person name="Chen C."/>
            <person name="Cichocki N."/>
            <person name="Clum A."/>
            <person name="Culley D."/>
            <person name="Crous P.W."/>
            <person name="Fauchery L."/>
            <person name="Girlanda M."/>
            <person name="Hayes R."/>
            <person name="Keri Z."/>
            <person name="LaButti K."/>
            <person name="Lipzen A."/>
            <person name="Lombard V."/>
            <person name="Magnuson J."/>
            <person name="Maillard F."/>
            <person name="Morin E."/>
            <person name="Murat C."/>
            <person name="Nolan M."/>
            <person name="Ohm R."/>
            <person name="Pangilinan J."/>
            <person name="Pereira M."/>
            <person name="Perotto S."/>
            <person name="Peter M."/>
            <person name="Riley R."/>
            <person name="Sitrit Y."/>
            <person name="Stielow B."/>
            <person name="Szollosi G."/>
            <person name="Zifcakova L."/>
            <person name="Stursova M."/>
            <person name="Spatafora J.W."/>
            <person name="Tedersoo L."/>
            <person name="Vaario L.-M."/>
            <person name="Yamada A."/>
            <person name="Yan M."/>
            <person name="Wang P."/>
            <person name="Xu J."/>
            <person name="Bruns T."/>
            <person name="Baldrian P."/>
            <person name="Vilgalys R."/>
            <person name="Henrissat B."/>
            <person name="Grigoriev I.V."/>
            <person name="Hibbett D."/>
            <person name="Nagy L.G."/>
            <person name="Martin F.M."/>
        </authorList>
    </citation>
    <scope>NUCLEOTIDE SEQUENCE</scope>
    <source>
        <strain evidence="10">Prilba</strain>
    </source>
</reference>
<keyword evidence="11" id="KW-1185">Reference proteome</keyword>
<sequence length="507" mass="57344">MDAYPLLPSFRQGILITALGSLSYALGRVIYNVFFHPLCRFPGPRGAACTRWWLAYKELGRGVSLSTLRAELHQKYGDIIRIAPNELHFARPTVYNEIYNSQNKWDKDYEYYRSFELDEAFFTQTDYLKSKHSRALVSNLFSRSAISEIQYLIRDQLDRFCDVLKQQNAAGKSSNLYLGFQCFSADAISKFLFATCFDQLSFPDFQGDIVKGIDMCMPSITLAKFSIVFVWMIRYCPPSILMILAPSLKGVVVFRTALETQVKSILQNPGLLDNAPHRVIYSELLNPEANKGLPQPTALKLCHEARVLFAAGSHTIGTTLMTGVYYLLRSPEAKQRLVDEVRTVWPLLDEAPSYEELEKLPFLTAVIKETLRIAVPTPAGLPRVVPPSGAIISGVDIPGGTVVSQSALFVSFSEDVFAQPHDFLPDRWLQPGSNALESWLVVFSKGPRSCLGINLAYCELYLTFAYIFRRFDVREDPIKRADLTWSEHFLPVFEGQHLHAYCDPRSE</sequence>
<evidence type="ECO:0000256" key="3">
    <source>
        <dbReference type="ARBA" id="ARBA00010617"/>
    </source>
</evidence>
<dbReference type="PROSITE" id="PS00086">
    <property type="entry name" value="CYTOCHROME_P450"/>
    <property type="match status" value="1"/>
</dbReference>
<gene>
    <name evidence="10" type="ORF">DFH94DRAFT_699013</name>
</gene>
<dbReference type="InterPro" id="IPR017972">
    <property type="entry name" value="Cyt_P450_CS"/>
</dbReference>
<organism evidence="10 11">
    <name type="scientific">Russula ochroleuca</name>
    <dbReference type="NCBI Taxonomy" id="152965"/>
    <lineage>
        <taxon>Eukaryota</taxon>
        <taxon>Fungi</taxon>
        <taxon>Dikarya</taxon>
        <taxon>Basidiomycota</taxon>
        <taxon>Agaricomycotina</taxon>
        <taxon>Agaricomycetes</taxon>
        <taxon>Russulales</taxon>
        <taxon>Russulaceae</taxon>
        <taxon>Russula</taxon>
    </lineage>
</organism>
<dbReference type="InterPro" id="IPR001128">
    <property type="entry name" value="Cyt_P450"/>
</dbReference>
<keyword evidence="9" id="KW-0812">Transmembrane</keyword>
<comment type="caution">
    <text evidence="10">The sequence shown here is derived from an EMBL/GenBank/DDBJ whole genome shotgun (WGS) entry which is preliminary data.</text>
</comment>
<dbReference type="GO" id="GO:0020037">
    <property type="term" value="F:heme binding"/>
    <property type="evidence" value="ECO:0007669"/>
    <property type="project" value="InterPro"/>
</dbReference>
<dbReference type="PRINTS" id="PR00385">
    <property type="entry name" value="P450"/>
</dbReference>